<dbReference type="Gene3D" id="3.40.50.720">
    <property type="entry name" value="NAD(P)-binding Rossmann-like Domain"/>
    <property type="match status" value="1"/>
</dbReference>
<proteinExistence type="predicted"/>
<protein>
    <submittedName>
        <fullName evidence="1">NAD(P)-dependent alcohol dehydrogenase</fullName>
    </submittedName>
</protein>
<sequence>IGGAPAGAEFSLDHASTLWGKRIIGILGGGGRSAPLIGALIDMYKQGRFPFDRLVSWFELDQVEEAIGASHRGEAIKPIVRMPG</sequence>
<name>A0ABW3CLI9_9ACTN</name>
<keyword evidence="2" id="KW-1185">Reference proteome</keyword>
<organism evidence="1 2">
    <name type="scientific">Actinomadura adrarensis</name>
    <dbReference type="NCBI Taxonomy" id="1819600"/>
    <lineage>
        <taxon>Bacteria</taxon>
        <taxon>Bacillati</taxon>
        <taxon>Actinomycetota</taxon>
        <taxon>Actinomycetes</taxon>
        <taxon>Streptosporangiales</taxon>
        <taxon>Thermomonosporaceae</taxon>
        <taxon>Actinomadura</taxon>
    </lineage>
</organism>
<accession>A0ABW3CLI9</accession>
<evidence type="ECO:0000313" key="1">
    <source>
        <dbReference type="EMBL" id="MFD0855130.1"/>
    </source>
</evidence>
<gene>
    <name evidence="1" type="ORF">ACFQ07_23010</name>
</gene>
<feature type="non-terminal residue" evidence="1">
    <location>
        <position position="1"/>
    </location>
</feature>
<dbReference type="Proteomes" id="UP001597083">
    <property type="component" value="Unassembled WGS sequence"/>
</dbReference>
<comment type="caution">
    <text evidence="1">The sequence shown here is derived from an EMBL/GenBank/DDBJ whole genome shotgun (WGS) entry which is preliminary data.</text>
</comment>
<dbReference type="EMBL" id="JBHTIR010003393">
    <property type="protein sequence ID" value="MFD0855130.1"/>
    <property type="molecule type" value="Genomic_DNA"/>
</dbReference>
<reference evidence="2" key="1">
    <citation type="journal article" date="2019" name="Int. J. Syst. Evol. Microbiol.">
        <title>The Global Catalogue of Microorganisms (GCM) 10K type strain sequencing project: providing services to taxonomists for standard genome sequencing and annotation.</title>
        <authorList>
            <consortium name="The Broad Institute Genomics Platform"/>
            <consortium name="The Broad Institute Genome Sequencing Center for Infectious Disease"/>
            <person name="Wu L."/>
            <person name="Ma J."/>
        </authorList>
    </citation>
    <scope>NUCLEOTIDE SEQUENCE [LARGE SCALE GENOMIC DNA]</scope>
    <source>
        <strain evidence="2">JCM 31696</strain>
    </source>
</reference>
<evidence type="ECO:0000313" key="2">
    <source>
        <dbReference type="Proteomes" id="UP001597083"/>
    </source>
</evidence>
<dbReference type="Gene3D" id="3.90.180.10">
    <property type="entry name" value="Medium-chain alcohol dehydrogenases, catalytic domain"/>
    <property type="match status" value="1"/>
</dbReference>